<dbReference type="Proteomes" id="UP001485459">
    <property type="component" value="Chromosome"/>
</dbReference>
<organism evidence="2 3">
    <name type="scientific">Chitinophaga pollutisoli</name>
    <dbReference type="NCBI Taxonomy" id="3133966"/>
    <lineage>
        <taxon>Bacteria</taxon>
        <taxon>Pseudomonadati</taxon>
        <taxon>Bacteroidota</taxon>
        <taxon>Chitinophagia</taxon>
        <taxon>Chitinophagales</taxon>
        <taxon>Chitinophagaceae</taxon>
        <taxon>Chitinophaga</taxon>
    </lineage>
</organism>
<sequence>MSFVKTTVAAPSPSVTPFLAASNGRQGSSETAWNDWKPESTKRVSSSAPQTTAWSYRPARMRRCAIRMARRPEIQALLTTIGCAAAPTIPATRAAVAGSSREASVVPAFPCSSRAILPLVVDRMKAVRGSPMGTFVRERASRMLRANSCSKRVFDASPPLVRQVAGVHRARRKRRIRRAGGGCRFLR</sequence>
<proteinExistence type="predicted"/>
<dbReference type="EMBL" id="CP149822">
    <property type="protein sequence ID" value="WZN40141.1"/>
    <property type="molecule type" value="Genomic_DNA"/>
</dbReference>
<accession>A0ABZ2YK73</accession>
<gene>
    <name evidence="2" type="ORF">WJU16_19420</name>
</gene>
<evidence type="ECO:0000256" key="1">
    <source>
        <dbReference type="SAM" id="MobiDB-lite"/>
    </source>
</evidence>
<keyword evidence="3" id="KW-1185">Reference proteome</keyword>
<feature type="region of interest" description="Disordered" evidence="1">
    <location>
        <begin position="19"/>
        <end position="51"/>
    </location>
</feature>
<evidence type="ECO:0000313" key="2">
    <source>
        <dbReference type="EMBL" id="WZN40141.1"/>
    </source>
</evidence>
<protein>
    <submittedName>
        <fullName evidence="2">Uncharacterized protein</fullName>
    </submittedName>
</protein>
<evidence type="ECO:0000313" key="3">
    <source>
        <dbReference type="Proteomes" id="UP001485459"/>
    </source>
</evidence>
<reference evidence="3" key="1">
    <citation type="submission" date="2024-03" db="EMBL/GenBank/DDBJ databases">
        <title>Chitinophaga horti sp. nov., isolated from garden soil.</title>
        <authorList>
            <person name="Lee D.S."/>
            <person name="Han D.M."/>
            <person name="Baek J.H."/>
            <person name="Choi D.G."/>
            <person name="Jeon J.H."/>
            <person name="Jeon C.O."/>
        </authorList>
    </citation>
    <scope>NUCLEOTIDE SEQUENCE [LARGE SCALE GENOMIC DNA]</scope>
    <source>
        <strain evidence="3">GPA1</strain>
    </source>
</reference>
<name>A0ABZ2YK73_9BACT</name>
<feature type="compositionally biased region" description="Polar residues" evidence="1">
    <location>
        <begin position="23"/>
        <end position="32"/>
    </location>
</feature>